<feature type="compositionally biased region" description="Low complexity" evidence="3">
    <location>
        <begin position="84"/>
        <end position="95"/>
    </location>
</feature>
<dbReference type="Gene3D" id="3.30.420.10">
    <property type="entry name" value="Ribonuclease H-like superfamily/Ribonuclease H"/>
    <property type="match status" value="1"/>
</dbReference>
<evidence type="ECO:0000256" key="3">
    <source>
        <dbReference type="SAM" id="MobiDB-lite"/>
    </source>
</evidence>
<organism evidence="5 6">
    <name type="scientific">Vanrija pseudolonga</name>
    <dbReference type="NCBI Taxonomy" id="143232"/>
    <lineage>
        <taxon>Eukaryota</taxon>
        <taxon>Fungi</taxon>
        <taxon>Dikarya</taxon>
        <taxon>Basidiomycota</taxon>
        <taxon>Agaricomycotina</taxon>
        <taxon>Tremellomycetes</taxon>
        <taxon>Trichosporonales</taxon>
        <taxon>Trichosporonaceae</taxon>
        <taxon>Vanrija</taxon>
    </lineage>
</organism>
<protein>
    <submittedName>
        <fullName evidence="5">Werner Syndrome-like exonuclease</fullName>
    </submittedName>
</protein>
<feature type="region of interest" description="Disordered" evidence="3">
    <location>
        <begin position="80"/>
        <end position="190"/>
    </location>
</feature>
<sequence>MILPPGAPATTTHFFGRVNCWKPTSTTRSLPVTRPHPPTATILARNTLRSSGAKVPPPRDLGAELAELAEEWTGPSVFVDSSKGSAASPISVASSPSPPGAPVTAPATPSRLRVVPRYSPLASTALTPPRRDAPAPRALHPFFRRPVAPPPRQPRFVATYSSTSESGSQGDSSVFSSQESQDPPSPTRVGTYADEITDEMPVAEKAVVVPRARVRVVSKPKGGVVAFEAAEPAPEPPAEEADEPADDEADEAPADAADAAPTPALPLFSIKSPIPGHFSRTPNIAYTSDASEADDLVSCLRGDVFGFDMEWPLPGVGPTKTKTLKDGTVRAYREGKWDAKARRYTWPQGRTAVVQLCDAHTVIVYRIPENRRPGPGVAAFLADAGKKKVGVNIRNDGNKFARDFPGVARPDGLVELSAIARRIEGAGFWAGPSLVALAKLARRYLARELDKDPRVRSGAWDQVLDAEQLEYAANDVYASLLIHTEMEKETGLAPAKASAFALFAAGDDVPRVAETMGIKETTATWYVAEADVFAGLENVDVAVRRRLMGYITPDSGLALRWAQLLPDLRRSLGEEEIRESV</sequence>
<dbReference type="SMART" id="SM00474">
    <property type="entry name" value="35EXOc"/>
    <property type="match status" value="1"/>
</dbReference>
<dbReference type="CDD" id="cd06141">
    <property type="entry name" value="WRN_exo"/>
    <property type="match status" value="1"/>
</dbReference>
<dbReference type="InterPro" id="IPR051132">
    <property type="entry name" value="3-5_Exonuclease_domain"/>
</dbReference>
<feature type="compositionally biased region" description="Acidic residues" evidence="3">
    <location>
        <begin position="237"/>
        <end position="253"/>
    </location>
</feature>
<reference evidence="5" key="1">
    <citation type="submission" date="2023-10" db="EMBL/GenBank/DDBJ databases">
        <authorList>
            <person name="Noh H."/>
        </authorList>
    </citation>
    <scope>NUCLEOTIDE SEQUENCE</scope>
    <source>
        <strain evidence="5">DUCC4014</strain>
    </source>
</reference>
<proteinExistence type="predicted"/>
<dbReference type="GeneID" id="87807676"/>
<feature type="compositionally biased region" description="Low complexity" evidence="3">
    <location>
        <begin position="154"/>
        <end position="182"/>
    </location>
</feature>
<dbReference type="GO" id="GO:0006139">
    <property type="term" value="P:nucleobase-containing compound metabolic process"/>
    <property type="evidence" value="ECO:0007669"/>
    <property type="project" value="InterPro"/>
</dbReference>
<dbReference type="GO" id="GO:0005634">
    <property type="term" value="C:nucleus"/>
    <property type="evidence" value="ECO:0007669"/>
    <property type="project" value="TreeGrafter"/>
</dbReference>
<keyword evidence="1" id="KW-0540">Nuclease</keyword>
<dbReference type="PANTHER" id="PTHR13620:SF104">
    <property type="entry name" value="EXONUCLEASE 3'-5' DOMAIN-CONTAINING PROTEIN 2"/>
    <property type="match status" value="1"/>
</dbReference>
<dbReference type="GO" id="GO:0005737">
    <property type="term" value="C:cytoplasm"/>
    <property type="evidence" value="ECO:0007669"/>
    <property type="project" value="TreeGrafter"/>
</dbReference>
<dbReference type="InterPro" id="IPR036397">
    <property type="entry name" value="RNaseH_sf"/>
</dbReference>
<evidence type="ECO:0000313" key="6">
    <source>
        <dbReference type="Proteomes" id="UP000827549"/>
    </source>
</evidence>
<dbReference type="Proteomes" id="UP000827549">
    <property type="component" value="Chromosome 3"/>
</dbReference>
<gene>
    <name evidence="5" type="primary">WRNexo</name>
    <name evidence="5" type="ORF">LOC62_03G004438</name>
</gene>
<feature type="region of interest" description="Disordered" evidence="3">
    <location>
        <begin position="228"/>
        <end position="260"/>
    </location>
</feature>
<dbReference type="InterPro" id="IPR002562">
    <property type="entry name" value="3'-5'_exonuclease_dom"/>
</dbReference>
<dbReference type="GO" id="GO:0003676">
    <property type="term" value="F:nucleic acid binding"/>
    <property type="evidence" value="ECO:0007669"/>
    <property type="project" value="InterPro"/>
</dbReference>
<dbReference type="RefSeq" id="XP_062626941.1">
    <property type="nucleotide sequence ID" value="XM_062770957.1"/>
</dbReference>
<dbReference type="Pfam" id="PF01612">
    <property type="entry name" value="DNA_pol_A_exo1"/>
    <property type="match status" value="1"/>
</dbReference>
<feature type="domain" description="3'-5' exonuclease" evidence="4">
    <location>
        <begin position="316"/>
        <end position="491"/>
    </location>
</feature>
<name>A0AAF1BLH9_9TREE</name>
<evidence type="ECO:0000256" key="1">
    <source>
        <dbReference type="ARBA" id="ARBA00022722"/>
    </source>
</evidence>
<keyword evidence="5" id="KW-0269">Exonuclease</keyword>
<dbReference type="EMBL" id="CP086716">
    <property type="protein sequence ID" value="WOO80909.1"/>
    <property type="molecule type" value="Genomic_DNA"/>
</dbReference>
<evidence type="ECO:0000256" key="2">
    <source>
        <dbReference type="ARBA" id="ARBA00022801"/>
    </source>
</evidence>
<dbReference type="InterPro" id="IPR012337">
    <property type="entry name" value="RNaseH-like_sf"/>
</dbReference>
<keyword evidence="6" id="KW-1185">Reference proteome</keyword>
<dbReference type="SUPFAM" id="SSF53098">
    <property type="entry name" value="Ribonuclease H-like"/>
    <property type="match status" value="1"/>
</dbReference>
<keyword evidence="2" id="KW-0378">Hydrolase</keyword>
<evidence type="ECO:0000259" key="4">
    <source>
        <dbReference type="SMART" id="SM00474"/>
    </source>
</evidence>
<dbReference type="GO" id="GO:0008408">
    <property type="term" value="F:3'-5' exonuclease activity"/>
    <property type="evidence" value="ECO:0007669"/>
    <property type="project" value="InterPro"/>
</dbReference>
<dbReference type="AlphaFoldDB" id="A0AAF1BLH9"/>
<evidence type="ECO:0000313" key="5">
    <source>
        <dbReference type="EMBL" id="WOO80909.1"/>
    </source>
</evidence>
<dbReference type="PANTHER" id="PTHR13620">
    <property type="entry name" value="3-5 EXONUCLEASE"/>
    <property type="match status" value="1"/>
</dbReference>
<accession>A0AAF1BLH9</accession>